<dbReference type="GO" id="GO:0009360">
    <property type="term" value="C:DNA polymerase III complex"/>
    <property type="evidence" value="ECO:0007669"/>
    <property type="project" value="InterPro"/>
</dbReference>
<evidence type="ECO:0000256" key="2">
    <source>
        <dbReference type="ARBA" id="ARBA00014363"/>
    </source>
</evidence>
<accession>A0A0J8Y3D9</accession>
<keyword evidence="6" id="KW-0239">DNA-directed DNA polymerase</keyword>
<dbReference type="GO" id="GO:0006261">
    <property type="term" value="P:DNA-templated DNA replication"/>
    <property type="evidence" value="ECO:0007669"/>
    <property type="project" value="TreeGrafter"/>
</dbReference>
<dbReference type="Proteomes" id="UP000240481">
    <property type="component" value="Unassembled WGS sequence"/>
</dbReference>
<dbReference type="STRING" id="680026.AB733_00415"/>
<reference evidence="9 10" key="1">
    <citation type="submission" date="2018-01" db="EMBL/GenBank/DDBJ databases">
        <title>Whole genome sequencing of Histamine producing bacteria.</title>
        <authorList>
            <person name="Butler K."/>
        </authorList>
    </citation>
    <scope>NUCLEOTIDE SEQUENCE [LARGE SCALE GENOMIC DNA]</scope>
    <source>
        <strain evidence="9 10">DSM 24669</strain>
    </source>
</reference>
<evidence type="ECO:0000256" key="7">
    <source>
        <dbReference type="ARBA" id="ARBA00049244"/>
    </source>
</evidence>
<sequence length="321" mass="35693">MLYPWQETLWQQWQLLIGQGRLHHAILLTAAKGSGRGALAQHLAQTVLCLNGGNEPCGLCHACQLFEAKTHPDFHWIKPEQEGKQISVEAVRKCNRLAIETSQLGGKRVIFIESADALGEAGANAILKTLEEPPQNCQFILTAQSLDSLLPTIVSRCNKWRLSVPDEAQTKRWVEQQLMQSIKAESVRLNCGAPLATLTFVDQGQDIRHGKLVEAFAAFLQPPHVGLYDVAGLCASEGAISLQWLSFFLLDCIKFQQGAAGYLVHQESATWVEQVARAVPIAVLIRQARQINQLHQQLQKHTGLNSELLIVEWLSTFLKEE</sequence>
<dbReference type="Pfam" id="PF09115">
    <property type="entry name" value="DNApol3-delta_C"/>
    <property type="match status" value="1"/>
</dbReference>
<name>A0A0J8Y3D9_9GAMM</name>
<keyword evidence="10" id="KW-1185">Reference proteome</keyword>
<dbReference type="NCBIfam" id="TIGR00678">
    <property type="entry name" value="holB"/>
    <property type="match status" value="1"/>
</dbReference>
<dbReference type="RefSeq" id="WP_048897010.1">
    <property type="nucleotide sequence ID" value="NZ_AP024852.1"/>
</dbReference>
<proteinExistence type="predicted"/>
<dbReference type="SUPFAM" id="SSF52540">
    <property type="entry name" value="P-loop containing nucleoside triphosphate hydrolases"/>
    <property type="match status" value="1"/>
</dbReference>
<evidence type="ECO:0000256" key="4">
    <source>
        <dbReference type="ARBA" id="ARBA00022695"/>
    </source>
</evidence>
<dbReference type="AlphaFoldDB" id="A0A0J8Y3D9"/>
<dbReference type="EC" id="2.7.7.7" evidence="1"/>
<evidence type="ECO:0000313" key="10">
    <source>
        <dbReference type="Proteomes" id="UP000240481"/>
    </source>
</evidence>
<keyword evidence="3" id="KW-0808">Transferase</keyword>
<dbReference type="EMBL" id="PYLZ01000001">
    <property type="protein sequence ID" value="PSW26838.1"/>
    <property type="molecule type" value="Genomic_DNA"/>
</dbReference>
<dbReference type="OrthoDB" id="9811073at2"/>
<evidence type="ECO:0000259" key="8">
    <source>
        <dbReference type="Pfam" id="PF09115"/>
    </source>
</evidence>
<dbReference type="InterPro" id="IPR015199">
    <property type="entry name" value="DNA_pol_III_delta_C"/>
</dbReference>
<evidence type="ECO:0000256" key="6">
    <source>
        <dbReference type="ARBA" id="ARBA00022932"/>
    </source>
</evidence>
<dbReference type="Gene3D" id="3.40.50.300">
    <property type="entry name" value="P-loop containing nucleotide triphosphate hydrolases"/>
    <property type="match status" value="1"/>
</dbReference>
<dbReference type="InterPro" id="IPR050238">
    <property type="entry name" value="DNA_Rep/Repair_Clamp_Loader"/>
</dbReference>
<dbReference type="Pfam" id="PF13177">
    <property type="entry name" value="DNA_pol3_delta2"/>
    <property type="match status" value="1"/>
</dbReference>
<organism evidence="9 10">
    <name type="scientific">Photobacterium swingsii</name>
    <dbReference type="NCBI Taxonomy" id="680026"/>
    <lineage>
        <taxon>Bacteria</taxon>
        <taxon>Pseudomonadati</taxon>
        <taxon>Pseudomonadota</taxon>
        <taxon>Gammaproteobacteria</taxon>
        <taxon>Vibrionales</taxon>
        <taxon>Vibrionaceae</taxon>
        <taxon>Photobacterium</taxon>
    </lineage>
</organism>
<dbReference type="SUPFAM" id="SSF48019">
    <property type="entry name" value="post-AAA+ oligomerization domain-like"/>
    <property type="match status" value="1"/>
</dbReference>
<dbReference type="Gene3D" id="1.20.272.10">
    <property type="match status" value="1"/>
</dbReference>
<evidence type="ECO:0000313" key="9">
    <source>
        <dbReference type="EMBL" id="PSW26838.1"/>
    </source>
</evidence>
<keyword evidence="5" id="KW-0235">DNA replication</keyword>
<dbReference type="InterPro" id="IPR004622">
    <property type="entry name" value="DNA_pol_HolB"/>
</dbReference>
<comment type="caution">
    <text evidence="9">The sequence shown here is derived from an EMBL/GenBank/DDBJ whole genome shotgun (WGS) entry which is preliminary data.</text>
</comment>
<dbReference type="PANTHER" id="PTHR11669:SF8">
    <property type="entry name" value="DNA POLYMERASE III SUBUNIT DELTA"/>
    <property type="match status" value="1"/>
</dbReference>
<evidence type="ECO:0000256" key="3">
    <source>
        <dbReference type="ARBA" id="ARBA00022679"/>
    </source>
</evidence>
<comment type="catalytic activity">
    <reaction evidence="7">
        <text>DNA(n) + a 2'-deoxyribonucleoside 5'-triphosphate = DNA(n+1) + diphosphate</text>
        <dbReference type="Rhea" id="RHEA:22508"/>
        <dbReference type="Rhea" id="RHEA-COMP:17339"/>
        <dbReference type="Rhea" id="RHEA-COMP:17340"/>
        <dbReference type="ChEBI" id="CHEBI:33019"/>
        <dbReference type="ChEBI" id="CHEBI:61560"/>
        <dbReference type="ChEBI" id="CHEBI:173112"/>
        <dbReference type="EC" id="2.7.7.7"/>
    </reaction>
</comment>
<dbReference type="GO" id="GO:0008408">
    <property type="term" value="F:3'-5' exonuclease activity"/>
    <property type="evidence" value="ECO:0007669"/>
    <property type="project" value="InterPro"/>
</dbReference>
<evidence type="ECO:0000256" key="1">
    <source>
        <dbReference type="ARBA" id="ARBA00012417"/>
    </source>
</evidence>
<dbReference type="PANTHER" id="PTHR11669">
    <property type="entry name" value="REPLICATION FACTOR C / DNA POLYMERASE III GAMMA-TAU SUBUNIT"/>
    <property type="match status" value="1"/>
</dbReference>
<protein>
    <recommendedName>
        <fullName evidence="2">DNA polymerase III subunit delta'</fullName>
        <ecNumber evidence="1">2.7.7.7</ecNumber>
    </recommendedName>
</protein>
<keyword evidence="4" id="KW-0548">Nucleotidyltransferase</keyword>
<gene>
    <name evidence="9" type="primary">holB</name>
    <name evidence="9" type="ORF">C9I94_02325</name>
</gene>
<dbReference type="GO" id="GO:0003677">
    <property type="term" value="F:DNA binding"/>
    <property type="evidence" value="ECO:0007669"/>
    <property type="project" value="InterPro"/>
</dbReference>
<evidence type="ECO:0000256" key="5">
    <source>
        <dbReference type="ARBA" id="ARBA00022705"/>
    </source>
</evidence>
<feature type="domain" description="DNA polymerase III delta subunit C-terminal" evidence="8">
    <location>
        <begin position="212"/>
        <end position="316"/>
    </location>
</feature>
<dbReference type="InterPro" id="IPR008921">
    <property type="entry name" value="DNA_pol3_clamp-load_cplx_C"/>
</dbReference>
<dbReference type="GO" id="GO:0003887">
    <property type="term" value="F:DNA-directed DNA polymerase activity"/>
    <property type="evidence" value="ECO:0007669"/>
    <property type="project" value="UniProtKB-KW"/>
</dbReference>
<dbReference type="InterPro" id="IPR027417">
    <property type="entry name" value="P-loop_NTPase"/>
</dbReference>